<comment type="similarity">
    <text evidence="1">Belongs to the enoyl-CoA hydratase/isomerase family.</text>
</comment>
<evidence type="ECO:0000259" key="3">
    <source>
        <dbReference type="Pfam" id="PF01575"/>
    </source>
</evidence>
<dbReference type="InterPro" id="IPR002539">
    <property type="entry name" value="MaoC-like_dom"/>
</dbReference>
<sequence length="275" mass="29466">MPIDPAVAIGAELPGRDLSWTTTDVLLYHLTLGARATELRYVYERDLTVLPTFAVVTGTLGETEPPALDMPGVDISLASTLHGGEELVVHKPLPPSGTAQSRSRIADVYDKGSSAIIVIETVTDYFTIRRSVFVRGEGGFGGDRGPSSRVPPPDRAPDTVTLSPTWAEQALWYRLCGDRNPLHADPAFAAMAGFPAPILHGLCTYGMVCKAVVDTVLDGDPTRVAGFSARFSGVVYPGETLRTSIWRQDDRLLVNATVVERDAPALSDAVLTIHG</sequence>
<dbReference type="AlphaFoldDB" id="A0A6V8LGP6"/>
<dbReference type="PANTHER" id="PTHR13078:SF59">
    <property type="entry name" value="ENOYL-COA HYDRATASE CHSH3"/>
    <property type="match status" value="1"/>
</dbReference>
<dbReference type="GO" id="GO:0003857">
    <property type="term" value="F:(3S)-3-hydroxyacyl-CoA dehydrogenase (NAD+) activity"/>
    <property type="evidence" value="ECO:0007669"/>
    <property type="project" value="TreeGrafter"/>
</dbReference>
<dbReference type="GO" id="GO:0004300">
    <property type="term" value="F:enoyl-CoA hydratase activity"/>
    <property type="evidence" value="ECO:0007669"/>
    <property type="project" value="TreeGrafter"/>
</dbReference>
<organism evidence="5 6">
    <name type="scientific">Phytohabitans rumicis</name>
    <dbReference type="NCBI Taxonomy" id="1076125"/>
    <lineage>
        <taxon>Bacteria</taxon>
        <taxon>Bacillati</taxon>
        <taxon>Actinomycetota</taxon>
        <taxon>Actinomycetes</taxon>
        <taxon>Micromonosporales</taxon>
        <taxon>Micromonosporaceae</taxon>
    </lineage>
</organism>
<comment type="caution">
    <text evidence="5">The sequence shown here is derived from an EMBL/GenBank/DDBJ whole genome shotgun (WGS) entry which is preliminary data.</text>
</comment>
<protein>
    <submittedName>
        <fullName evidence="5">3-alpha,7-alpha,12-alpha-trihydroxy-5-beta-cholest-24-enoyl-CoA hydratase</fullName>
    </submittedName>
</protein>
<evidence type="ECO:0000259" key="4">
    <source>
        <dbReference type="Pfam" id="PF22622"/>
    </source>
</evidence>
<dbReference type="SUPFAM" id="SSF54637">
    <property type="entry name" value="Thioesterase/thiol ester dehydrase-isomerase"/>
    <property type="match status" value="2"/>
</dbReference>
<dbReference type="InterPro" id="IPR054357">
    <property type="entry name" value="MFE-2_N"/>
</dbReference>
<dbReference type="PANTHER" id="PTHR13078">
    <property type="entry name" value="PEROXISOMAL MULTIFUNCTIONAL ENZYME TYPE 2-RELATED"/>
    <property type="match status" value="1"/>
</dbReference>
<gene>
    <name evidence="5" type="ORF">Prum_100740</name>
</gene>
<dbReference type="Pfam" id="PF01575">
    <property type="entry name" value="MaoC_dehydratas"/>
    <property type="match status" value="1"/>
</dbReference>
<feature type="domain" description="Peroxisomal multifunctional enzyme type 2-like N-terminal" evidence="4">
    <location>
        <begin position="20"/>
        <end position="123"/>
    </location>
</feature>
<dbReference type="EMBL" id="BLPG01000002">
    <property type="protein sequence ID" value="GFJ96432.1"/>
    <property type="molecule type" value="Genomic_DNA"/>
</dbReference>
<name>A0A6V8LGP6_9ACTN</name>
<dbReference type="RefSeq" id="WP_173086103.1">
    <property type="nucleotide sequence ID" value="NZ_BAABJB010000037.1"/>
</dbReference>
<accession>A0A6V8LGP6</accession>
<keyword evidence="6" id="KW-1185">Reference proteome</keyword>
<dbReference type="Gene3D" id="3.10.129.10">
    <property type="entry name" value="Hotdog Thioesterase"/>
    <property type="match status" value="2"/>
</dbReference>
<evidence type="ECO:0000313" key="6">
    <source>
        <dbReference type="Proteomes" id="UP000482960"/>
    </source>
</evidence>
<dbReference type="CDD" id="cd03448">
    <property type="entry name" value="HDE_HSD"/>
    <property type="match status" value="1"/>
</dbReference>
<reference evidence="5 6" key="1">
    <citation type="submission" date="2020-03" db="EMBL/GenBank/DDBJ databases">
        <title>Whole genome shotgun sequence of Phytohabitans rumicis NBRC 108638.</title>
        <authorList>
            <person name="Komaki H."/>
            <person name="Tamura T."/>
        </authorList>
    </citation>
    <scope>NUCLEOTIDE SEQUENCE [LARGE SCALE GENOMIC DNA]</scope>
    <source>
        <strain evidence="5 6">NBRC 108638</strain>
    </source>
</reference>
<dbReference type="Proteomes" id="UP000482960">
    <property type="component" value="Unassembled WGS sequence"/>
</dbReference>
<reference evidence="5 6" key="2">
    <citation type="submission" date="2020-03" db="EMBL/GenBank/DDBJ databases">
        <authorList>
            <person name="Ichikawa N."/>
            <person name="Kimura A."/>
            <person name="Kitahashi Y."/>
            <person name="Uohara A."/>
        </authorList>
    </citation>
    <scope>NUCLEOTIDE SEQUENCE [LARGE SCALE GENOMIC DNA]</scope>
    <source>
        <strain evidence="5 6">NBRC 108638</strain>
    </source>
</reference>
<dbReference type="Pfam" id="PF22622">
    <property type="entry name" value="MFE-2_hydrat-2_N"/>
    <property type="match status" value="1"/>
</dbReference>
<evidence type="ECO:0000256" key="1">
    <source>
        <dbReference type="ARBA" id="ARBA00005254"/>
    </source>
</evidence>
<feature type="domain" description="MaoC-like" evidence="3">
    <location>
        <begin position="152"/>
        <end position="261"/>
    </location>
</feature>
<dbReference type="InterPro" id="IPR029069">
    <property type="entry name" value="HotDog_dom_sf"/>
</dbReference>
<proteinExistence type="inferred from homology"/>
<dbReference type="GO" id="GO:0044594">
    <property type="term" value="F:17-beta-hydroxysteroid dehydrogenase (NAD+) activity"/>
    <property type="evidence" value="ECO:0007669"/>
    <property type="project" value="TreeGrafter"/>
</dbReference>
<dbReference type="GO" id="GO:0006635">
    <property type="term" value="P:fatty acid beta-oxidation"/>
    <property type="evidence" value="ECO:0007669"/>
    <property type="project" value="TreeGrafter"/>
</dbReference>
<evidence type="ECO:0000256" key="2">
    <source>
        <dbReference type="SAM" id="MobiDB-lite"/>
    </source>
</evidence>
<evidence type="ECO:0000313" key="5">
    <source>
        <dbReference type="EMBL" id="GFJ96432.1"/>
    </source>
</evidence>
<feature type="region of interest" description="Disordered" evidence="2">
    <location>
        <begin position="139"/>
        <end position="159"/>
    </location>
</feature>